<dbReference type="EMBL" id="CP042295">
    <property type="protein sequence ID" value="QDY86729.1"/>
    <property type="molecule type" value="Genomic_DNA"/>
</dbReference>
<dbReference type="Pfam" id="PF02645">
    <property type="entry name" value="DegV"/>
    <property type="match status" value="1"/>
</dbReference>
<organism evidence="2 3">
    <name type="scientific">Mycoplasma anserisalpingitidis</name>
    <dbReference type="NCBI Taxonomy" id="519450"/>
    <lineage>
        <taxon>Bacteria</taxon>
        <taxon>Bacillati</taxon>
        <taxon>Mycoplasmatota</taxon>
        <taxon>Mollicutes</taxon>
        <taxon>Mycoplasmataceae</taxon>
        <taxon>Mycoplasma</taxon>
    </lineage>
</organism>
<dbReference type="KEGG" id="mans:FRW55_00925"/>
<evidence type="ECO:0000313" key="3">
    <source>
        <dbReference type="Proteomes" id="UP000318927"/>
    </source>
</evidence>
<gene>
    <name evidence="2" type="ORF">FRW55_00925</name>
</gene>
<evidence type="ECO:0000256" key="1">
    <source>
        <dbReference type="ARBA" id="ARBA00023121"/>
    </source>
</evidence>
<dbReference type="RefSeq" id="WP_146368350.1">
    <property type="nucleotide sequence ID" value="NZ_CP042295.1"/>
</dbReference>
<protein>
    <submittedName>
        <fullName evidence="2">DegV family EDD domain-containing protein</fullName>
    </submittedName>
</protein>
<dbReference type="AlphaFoldDB" id="A0A5B8JWW4"/>
<keyword evidence="3" id="KW-1185">Reference proteome</keyword>
<dbReference type="NCBIfam" id="TIGR00762">
    <property type="entry name" value="DegV"/>
    <property type="match status" value="1"/>
</dbReference>
<dbReference type="InterPro" id="IPR003797">
    <property type="entry name" value="DegV"/>
</dbReference>
<dbReference type="PANTHER" id="PTHR33434:SF2">
    <property type="entry name" value="FATTY ACID-BINDING PROTEIN TM_1468"/>
    <property type="match status" value="1"/>
</dbReference>
<dbReference type="InterPro" id="IPR043168">
    <property type="entry name" value="DegV_C"/>
</dbReference>
<dbReference type="Gene3D" id="3.30.1180.10">
    <property type="match status" value="1"/>
</dbReference>
<dbReference type="SUPFAM" id="SSF82549">
    <property type="entry name" value="DAK1/DegV-like"/>
    <property type="match status" value="1"/>
</dbReference>
<dbReference type="PROSITE" id="PS51482">
    <property type="entry name" value="DEGV"/>
    <property type="match status" value="1"/>
</dbReference>
<keyword evidence="1" id="KW-0446">Lipid-binding</keyword>
<evidence type="ECO:0000313" key="2">
    <source>
        <dbReference type="EMBL" id="QDY86729.1"/>
    </source>
</evidence>
<name>A0A5B8JWW4_9MOLU</name>
<dbReference type="Proteomes" id="UP000318927">
    <property type="component" value="Chromosome"/>
</dbReference>
<accession>A0A5B8JWW4</accession>
<proteinExistence type="predicted"/>
<reference evidence="2 3" key="1">
    <citation type="journal article" date="2019" name="Microbiol. Resour. Announc.">
        <title>Complete Genome Sequences of Three Mycoplasma anserisalpingitis (Mycoplasma sp. 1220) Strains.</title>
        <authorList>
            <person name="Grozner D."/>
            <person name="Forro B."/>
            <person name="Kovacs A.B."/>
            <person name="Marton S."/>
            <person name="Banyai K."/>
            <person name="Kreizinger Z."/>
            <person name="Sulyok K.M."/>
            <person name="Gyuranecz M."/>
        </authorList>
    </citation>
    <scope>NUCLEOTIDE SEQUENCE [LARGE SCALE GENOMIC DNA]</scope>
    <source>
        <strain evidence="2 3">ATCC:BAA-2147</strain>
    </source>
</reference>
<dbReference type="Gene3D" id="3.40.50.10170">
    <property type="match status" value="1"/>
</dbReference>
<dbReference type="GO" id="GO:0008289">
    <property type="term" value="F:lipid binding"/>
    <property type="evidence" value="ECO:0007669"/>
    <property type="project" value="UniProtKB-KW"/>
</dbReference>
<sequence length="282" mass="31444">MKKLGFIIDSFSSLTKEQANSLGFGFLSLQSEIDGEIFQDGLQEAEILLNKIDKASNILTSLPRLDLLEAEIERMSKSFDEVIILILHESLSSSARYCKTIAQEYKNVHVVSNFFSGDQFVDVALNAQKSYEQNQDINKVIEEIDEINEKSQTYILPVNLDYIIKGGRLTGAKKFIMTKIQMIPLLKYRESVTVSTLKRSTSSLISKTFEKLLKLIGGAEKVNEFSFRLIRGLDHKVVEVVKEIASELGIVLDSIQSTSGAVAIHCGPSAFSISVMPKLNNK</sequence>
<dbReference type="InterPro" id="IPR050270">
    <property type="entry name" value="DegV_domain_contain"/>
</dbReference>
<dbReference type="OrthoDB" id="384457at2"/>
<dbReference type="PANTHER" id="PTHR33434">
    <property type="entry name" value="DEGV DOMAIN-CONTAINING PROTEIN DR_1986-RELATED"/>
    <property type="match status" value="1"/>
</dbReference>